<evidence type="ECO:0000313" key="3">
    <source>
        <dbReference type="Proteomes" id="UP000017746"/>
    </source>
</evidence>
<evidence type="ECO:0000313" key="2">
    <source>
        <dbReference type="EMBL" id="AGZ45112.1"/>
    </source>
</evidence>
<dbReference type="InterPro" id="IPR011989">
    <property type="entry name" value="ARM-like"/>
</dbReference>
<protein>
    <recommendedName>
        <fullName evidence="4">Leucine rich repeat variant</fullName>
    </recommendedName>
</protein>
<dbReference type="EMBL" id="CP006272">
    <property type="protein sequence ID" value="AGZ45112.1"/>
    <property type="molecule type" value="Genomic_DNA"/>
</dbReference>
<dbReference type="RefSeq" id="WP_023561449.1">
    <property type="nucleotide sequence ID" value="NC_022657.1"/>
</dbReference>
<reference evidence="2 3" key="1">
    <citation type="journal article" date="2014" name="J. Biotechnol.">
        <title>Complete genome sequence of the actinobacterium Actinoplanes friuliensis HAG 010964, producer of the lipopeptide antibiotic friulimycin.</title>
        <authorList>
            <person name="Ruckert C."/>
            <person name="Szczepanowski R."/>
            <person name="Albersmeier A."/>
            <person name="Goesmann A."/>
            <person name="Fischer N."/>
            <person name="Steinkamper A."/>
            <person name="Puhler A."/>
            <person name="Biener R."/>
            <person name="Schwartz D."/>
            <person name="Kalinowski J."/>
        </authorList>
    </citation>
    <scope>NUCLEOTIDE SEQUENCE [LARGE SCALE GENOMIC DNA]</scope>
    <source>
        <strain evidence="2 3">DSM 7358</strain>
    </source>
</reference>
<dbReference type="eggNOG" id="COG5330">
    <property type="taxonomic scope" value="Bacteria"/>
</dbReference>
<dbReference type="OrthoDB" id="3699606at2"/>
<evidence type="ECO:0000256" key="1">
    <source>
        <dbReference type="SAM" id="MobiDB-lite"/>
    </source>
</evidence>
<name>U5W7Y1_9ACTN</name>
<proteinExistence type="predicted"/>
<dbReference type="STRING" id="1246995.AFR_34270"/>
<keyword evidence="3" id="KW-1185">Reference proteome</keyword>
<feature type="region of interest" description="Disordered" evidence="1">
    <location>
        <begin position="457"/>
        <end position="496"/>
    </location>
</feature>
<dbReference type="HOGENOM" id="CLU_023855_0_0_11"/>
<dbReference type="AlphaFoldDB" id="U5W7Y1"/>
<dbReference type="KEGG" id="afs:AFR_34270"/>
<evidence type="ECO:0008006" key="4">
    <source>
        <dbReference type="Google" id="ProtNLM"/>
    </source>
</evidence>
<accession>U5W7Y1</accession>
<sequence>MTAVDPVLEGLAVNPALPEELLLRLVADGRAADGLAARASLPAAVVAAMLDHPAPRMRAAVGSNTSVDPQTRLSLLNDPDPWVRSRLEKQRELPLPEWALSRIFARLARSVDRGLLSRQEMLGEVFDEAGREGRLRPLLVRHEDEQFRLIACHFTPYLDEPDQQALLHDESPTVRAAAAAKLYPPVVADLNGAGGYERVALLGRPLTRELIEEVLAAGDEEDLLALARNTTLPADVVAALVTHDLHRVRRETARRDDLTSTQAVRLGADPDPSVRAEVSVHPVLTEAQRAVIAVPPETTFCGCESVPVVPGQSAVWARSVNPLLRRRAAADPLLPAEIAAVLADDPDAVVRGLLAVHHPAASPALKLRTFLEHDGCARRRLRFPVTDSARFATSPDAAVRQLVARDPDADPALVEELLTDPDESVRRVMAGCARLPVHRIVALLDDPELSTAAAANPSLPRAEMERLIRRAEEVRQPPVDARRAGPTAPGAAPRTP</sequence>
<dbReference type="PATRIC" id="fig|1246995.3.peg.6934"/>
<dbReference type="Proteomes" id="UP000017746">
    <property type="component" value="Chromosome"/>
</dbReference>
<gene>
    <name evidence="2" type="ORF">AFR_34270</name>
</gene>
<organism evidence="2 3">
    <name type="scientific">Actinoplanes friuliensis DSM 7358</name>
    <dbReference type="NCBI Taxonomy" id="1246995"/>
    <lineage>
        <taxon>Bacteria</taxon>
        <taxon>Bacillati</taxon>
        <taxon>Actinomycetota</taxon>
        <taxon>Actinomycetes</taxon>
        <taxon>Micromonosporales</taxon>
        <taxon>Micromonosporaceae</taxon>
        <taxon>Actinoplanes</taxon>
    </lineage>
</organism>
<feature type="compositionally biased region" description="Low complexity" evidence="1">
    <location>
        <begin position="484"/>
        <end position="496"/>
    </location>
</feature>
<dbReference type="Gene3D" id="1.25.10.10">
    <property type="entry name" value="Leucine-rich Repeat Variant"/>
    <property type="match status" value="3"/>
</dbReference>
<feature type="compositionally biased region" description="Basic and acidic residues" evidence="1">
    <location>
        <begin position="462"/>
        <end position="483"/>
    </location>
</feature>